<dbReference type="Gene3D" id="3.40.50.1820">
    <property type="entry name" value="alpha/beta hydrolase"/>
    <property type="match status" value="1"/>
</dbReference>
<dbReference type="PANTHER" id="PTHR43194">
    <property type="entry name" value="HYDROLASE ALPHA/BETA FOLD FAMILY"/>
    <property type="match status" value="1"/>
</dbReference>
<dbReference type="Pfam" id="PF12697">
    <property type="entry name" value="Abhydrolase_6"/>
    <property type="match status" value="1"/>
</dbReference>
<dbReference type="SUPFAM" id="SSF53474">
    <property type="entry name" value="alpha/beta-Hydrolases"/>
    <property type="match status" value="1"/>
</dbReference>
<reference evidence="2" key="2">
    <citation type="submission" date="2020-02" db="EMBL/GenBank/DDBJ databases">
        <authorList>
            <person name="Matsumoto Y."/>
            <person name="Kinjo T."/>
            <person name="Motooka D."/>
            <person name="Nabeya D."/>
            <person name="Jung N."/>
            <person name="Uechi K."/>
            <person name="Horii T."/>
            <person name="Iida T."/>
            <person name="Fujita J."/>
            <person name="Nakamura S."/>
        </authorList>
    </citation>
    <scope>NUCLEOTIDE SEQUENCE</scope>
    <source>
        <strain evidence="2">JCM 13573</strain>
    </source>
</reference>
<evidence type="ECO:0000313" key="2">
    <source>
        <dbReference type="EMBL" id="GFG67390.1"/>
    </source>
</evidence>
<name>A0AAX1J801_9MYCO</name>
<feature type="domain" description="AB hydrolase-1" evidence="1">
    <location>
        <begin position="26"/>
        <end position="274"/>
    </location>
</feature>
<dbReference type="Proteomes" id="UP000663583">
    <property type="component" value="Chromosome"/>
</dbReference>
<dbReference type="EMBL" id="BLKU01000005">
    <property type="protein sequence ID" value="GFG67390.1"/>
    <property type="molecule type" value="Genomic_DNA"/>
</dbReference>
<protein>
    <submittedName>
        <fullName evidence="3">Alpha/beta hydrolase</fullName>
    </submittedName>
</protein>
<keyword evidence="4" id="KW-1185">Reference proteome</keyword>
<dbReference type="RefSeq" id="WP_085074865.1">
    <property type="nucleotide sequence ID" value="NZ_BLKU01000005.1"/>
</dbReference>
<keyword evidence="3" id="KW-0378">Hydrolase</keyword>
<reference evidence="2 4" key="1">
    <citation type="journal article" date="2019" name="Emerg. Microbes Infect.">
        <title>Comprehensive subspecies identification of 175 nontuberculous mycobacteria species based on 7547 genomic profiles.</title>
        <authorList>
            <person name="Matsumoto Y."/>
            <person name="Kinjo T."/>
            <person name="Motooka D."/>
            <person name="Nabeya D."/>
            <person name="Jung N."/>
            <person name="Uechi K."/>
            <person name="Horii T."/>
            <person name="Iida T."/>
            <person name="Fujita J."/>
            <person name="Nakamura S."/>
        </authorList>
    </citation>
    <scope>NUCLEOTIDE SEQUENCE [LARGE SCALE GENOMIC DNA]</scope>
    <source>
        <strain evidence="2 4">JCM 13573</strain>
    </source>
</reference>
<evidence type="ECO:0000313" key="4">
    <source>
        <dbReference type="Proteomes" id="UP000465306"/>
    </source>
</evidence>
<dbReference type="GO" id="GO:0016787">
    <property type="term" value="F:hydrolase activity"/>
    <property type="evidence" value="ECO:0007669"/>
    <property type="project" value="UniProtKB-KW"/>
</dbReference>
<proteinExistence type="predicted"/>
<dbReference type="KEGG" id="mku:I2456_19495"/>
<dbReference type="EMBL" id="CP065047">
    <property type="protein sequence ID" value="QPI36642.1"/>
    <property type="molecule type" value="Genomic_DNA"/>
</dbReference>
<dbReference type="InterPro" id="IPR050228">
    <property type="entry name" value="Carboxylesterase_BioH"/>
</dbReference>
<reference evidence="3" key="3">
    <citation type="submission" date="2020-11" db="EMBL/GenBank/DDBJ databases">
        <title>Intraspecies plasmid and genomic variation of Mycobacterium kubicae revealed by the complete genome sequences of two clinical isolates.</title>
        <authorList>
            <person name="Hendrix J.R."/>
            <person name="Epperson L.E."/>
            <person name="Honda J.R."/>
            <person name="Strong M."/>
        </authorList>
    </citation>
    <scope>NUCLEOTIDE SEQUENCE</scope>
    <source>
        <strain evidence="3">JCM 13573</strain>
    </source>
</reference>
<dbReference type="InterPro" id="IPR029058">
    <property type="entry name" value="AB_hydrolase_fold"/>
</dbReference>
<dbReference type="AlphaFoldDB" id="A0AAX1J801"/>
<organism evidence="3 5">
    <name type="scientific">Mycobacterium kubicae</name>
    <dbReference type="NCBI Taxonomy" id="120959"/>
    <lineage>
        <taxon>Bacteria</taxon>
        <taxon>Bacillati</taxon>
        <taxon>Actinomycetota</taxon>
        <taxon>Actinomycetes</taxon>
        <taxon>Mycobacteriales</taxon>
        <taxon>Mycobacteriaceae</taxon>
        <taxon>Mycobacterium</taxon>
        <taxon>Mycobacterium simiae complex</taxon>
    </lineage>
</organism>
<sequence>MTDRLDVEIGGYRVHILVDGNSGPVVVLCSGLGGRAVHWSDTVAALAHDHIVVRFDRPGRPTSTNRASAGRTVRGEADRIAAVLDAVHRPDAVVVGHSVGGFYAEGFARLYPHRTRALLLLDSSIAPDHRRLPALPTRAKLTAAAAAATLVDKLHLQTPLGRAGLALIQRRRPGGLDARMRVEIRASAAEPGLVSALLTEYAGYHELAAELCELRAVHPLPPVPRMVATAHTGWRTRRWRTEQIRLAHALGAEHITIAPAGHFVMIEKPARTADLIRSIGGKYSVNRMFNSRCL</sequence>
<accession>A0AAX1J801</accession>
<dbReference type="PANTHER" id="PTHR43194:SF5">
    <property type="entry name" value="PIMELOYL-[ACYL-CARRIER PROTEIN] METHYL ESTER ESTERASE"/>
    <property type="match status" value="1"/>
</dbReference>
<dbReference type="InterPro" id="IPR000073">
    <property type="entry name" value="AB_hydrolase_1"/>
</dbReference>
<evidence type="ECO:0000313" key="5">
    <source>
        <dbReference type="Proteomes" id="UP000663583"/>
    </source>
</evidence>
<dbReference type="Proteomes" id="UP000465306">
    <property type="component" value="Unassembled WGS sequence"/>
</dbReference>
<evidence type="ECO:0000313" key="3">
    <source>
        <dbReference type="EMBL" id="QPI36642.1"/>
    </source>
</evidence>
<evidence type="ECO:0000259" key="1">
    <source>
        <dbReference type="Pfam" id="PF12697"/>
    </source>
</evidence>
<gene>
    <name evidence="3" type="ORF">I2456_19495</name>
    <name evidence="2" type="ORF">MKUB_48800</name>
</gene>